<dbReference type="GO" id="GO:0008654">
    <property type="term" value="P:phospholipid biosynthetic process"/>
    <property type="evidence" value="ECO:0007669"/>
    <property type="project" value="TreeGrafter"/>
</dbReference>
<dbReference type="Proteomes" id="UP000500938">
    <property type="component" value="Chromosome"/>
</dbReference>
<reference evidence="3 4" key="1">
    <citation type="submission" date="2020-05" db="EMBL/GenBank/DDBJ databases">
        <title>Complete genome sequence of Gemmatimonas greenlandica TET16.</title>
        <authorList>
            <person name="Zeng Y."/>
        </authorList>
    </citation>
    <scope>NUCLEOTIDE SEQUENCE [LARGE SCALE GENOMIC DNA]</scope>
    <source>
        <strain evidence="3 4">TET16</strain>
    </source>
</reference>
<dbReference type="Pfam" id="PF01553">
    <property type="entry name" value="Acyltransferase"/>
    <property type="match status" value="1"/>
</dbReference>
<accession>A0A6M4IQ74</accession>
<dbReference type="InterPro" id="IPR052744">
    <property type="entry name" value="GPAT/DAPAT"/>
</dbReference>
<keyword evidence="1" id="KW-0812">Transmembrane</keyword>
<dbReference type="RefSeq" id="WP_171226286.1">
    <property type="nucleotide sequence ID" value="NZ_CP053085.1"/>
</dbReference>
<proteinExistence type="predicted"/>
<evidence type="ECO:0000313" key="3">
    <source>
        <dbReference type="EMBL" id="QJR36853.1"/>
    </source>
</evidence>
<feature type="transmembrane region" description="Helical" evidence="1">
    <location>
        <begin position="390"/>
        <end position="409"/>
    </location>
</feature>
<dbReference type="CDD" id="cd07992">
    <property type="entry name" value="LPLAT_AAK14816-like"/>
    <property type="match status" value="1"/>
</dbReference>
<dbReference type="PANTHER" id="PTHR31605">
    <property type="entry name" value="GLYCEROL-3-PHOSPHATE O-ACYLTRANSFERASE 1"/>
    <property type="match status" value="1"/>
</dbReference>
<dbReference type="InterPro" id="IPR002123">
    <property type="entry name" value="Plipid/glycerol_acylTrfase"/>
</dbReference>
<dbReference type="KEGG" id="ggr:HKW67_15675"/>
<dbReference type="PANTHER" id="PTHR31605:SF0">
    <property type="entry name" value="GLYCEROL-3-PHOSPHATE O-ACYLTRANSFERASE 1"/>
    <property type="match status" value="1"/>
</dbReference>
<evidence type="ECO:0000256" key="1">
    <source>
        <dbReference type="SAM" id="Phobius"/>
    </source>
</evidence>
<sequence>MLYELLKPVVGVALHWYYRSILTEGIERIPKDGPVFLAVNHPNALVDALVVGFAVPRRVRFTAKATIFANPLVARFLHTVGVVPLRRASDESKAAGSSSASPADAERNAASFEAVADALADQGAIVIFPEGKSHDLPQLAPLRTGLARMTLQAYQAHGVRGVRIVPIGLLFERKEAPRSRVLIQVGEPIHVDPLVDAGVSVATLTQLVTARLAAVTLNFDSASDAERLQRVGGTLSALLEPTPSVAEGTPSLGRVLELLHRLDRVHSALQARDDVELQARLDDFEARVRAFRTRLDTRGIDPHDLAISAHASDGLRFAIREATLALIAAPIGLWGRLTHYVPIQFARRLALRNVQALDEPAMRTLVVGLVLVLAAYVVQTALVASLAGGWWALAFFMTLVPSASSDLRYGDRTRRARDRARAYFAFRRDPALQGALLAEADAIRQDAFALERLAAEQ</sequence>
<dbReference type="SMART" id="SM00563">
    <property type="entry name" value="PlsC"/>
    <property type="match status" value="1"/>
</dbReference>
<dbReference type="EMBL" id="CP053085">
    <property type="protein sequence ID" value="QJR36853.1"/>
    <property type="molecule type" value="Genomic_DNA"/>
</dbReference>
<feature type="transmembrane region" description="Helical" evidence="1">
    <location>
        <begin position="364"/>
        <end position="384"/>
    </location>
</feature>
<dbReference type="GO" id="GO:0016287">
    <property type="term" value="F:glycerone-phosphate O-acyltransferase activity"/>
    <property type="evidence" value="ECO:0007669"/>
    <property type="project" value="TreeGrafter"/>
</dbReference>
<keyword evidence="4" id="KW-1185">Reference proteome</keyword>
<organism evidence="3 4">
    <name type="scientific">Gemmatimonas groenlandica</name>
    <dbReference type="NCBI Taxonomy" id="2732249"/>
    <lineage>
        <taxon>Bacteria</taxon>
        <taxon>Pseudomonadati</taxon>
        <taxon>Gemmatimonadota</taxon>
        <taxon>Gemmatimonadia</taxon>
        <taxon>Gemmatimonadales</taxon>
        <taxon>Gemmatimonadaceae</taxon>
        <taxon>Gemmatimonas</taxon>
    </lineage>
</organism>
<feature type="domain" description="Phospholipid/glycerol acyltransferase" evidence="2">
    <location>
        <begin position="35"/>
        <end position="172"/>
    </location>
</feature>
<dbReference type="AlphaFoldDB" id="A0A6M4IQ74"/>
<feature type="transmembrane region" description="Helical" evidence="1">
    <location>
        <begin position="322"/>
        <end position="343"/>
    </location>
</feature>
<gene>
    <name evidence="3" type="ORF">HKW67_15675</name>
</gene>
<evidence type="ECO:0000313" key="4">
    <source>
        <dbReference type="Proteomes" id="UP000500938"/>
    </source>
</evidence>
<dbReference type="SUPFAM" id="SSF69593">
    <property type="entry name" value="Glycerol-3-phosphate (1)-acyltransferase"/>
    <property type="match status" value="1"/>
</dbReference>
<keyword evidence="1" id="KW-1133">Transmembrane helix</keyword>
<dbReference type="GO" id="GO:0004366">
    <property type="term" value="F:glycerol-3-phosphate O-acyltransferase activity"/>
    <property type="evidence" value="ECO:0007669"/>
    <property type="project" value="TreeGrafter"/>
</dbReference>
<keyword evidence="1" id="KW-0472">Membrane</keyword>
<name>A0A6M4IQ74_9BACT</name>
<protein>
    <recommendedName>
        <fullName evidence="2">Phospholipid/glycerol acyltransferase domain-containing protein</fullName>
    </recommendedName>
</protein>
<evidence type="ECO:0000259" key="2">
    <source>
        <dbReference type="SMART" id="SM00563"/>
    </source>
</evidence>